<evidence type="ECO:0000256" key="1">
    <source>
        <dbReference type="ARBA" id="ARBA00004651"/>
    </source>
</evidence>
<feature type="transmembrane region" description="Helical" evidence="7">
    <location>
        <begin position="233"/>
        <end position="250"/>
    </location>
</feature>
<evidence type="ECO:0000313" key="10">
    <source>
        <dbReference type="Proteomes" id="UP000830434"/>
    </source>
</evidence>
<keyword evidence="5 7" id="KW-1133">Transmembrane helix</keyword>
<keyword evidence="3" id="KW-1003">Cell membrane</keyword>
<dbReference type="KEGG" id="haxz:M0R88_09475"/>
<feature type="domain" description="ABC transmembrane type-1" evidence="8">
    <location>
        <begin position="187"/>
        <end position="385"/>
    </location>
</feature>
<dbReference type="InterPro" id="IPR050366">
    <property type="entry name" value="BP-dependent_transpt_permease"/>
</dbReference>
<evidence type="ECO:0000256" key="2">
    <source>
        <dbReference type="ARBA" id="ARBA00022448"/>
    </source>
</evidence>
<feature type="transmembrane region" description="Helical" evidence="7">
    <location>
        <begin position="189"/>
        <end position="212"/>
    </location>
</feature>
<name>A0A8U0IEL9_9EURY</name>
<evidence type="ECO:0000313" key="9">
    <source>
        <dbReference type="EMBL" id="UPV98763.1"/>
    </source>
</evidence>
<evidence type="ECO:0000256" key="5">
    <source>
        <dbReference type="ARBA" id="ARBA00022989"/>
    </source>
</evidence>
<keyword evidence="2 7" id="KW-0813">Transport</keyword>
<dbReference type="SUPFAM" id="SSF161098">
    <property type="entry name" value="MetI-like"/>
    <property type="match status" value="1"/>
</dbReference>
<dbReference type="RefSeq" id="WP_248653271.1">
    <property type="nucleotide sequence ID" value="NZ_CP096658.1"/>
</dbReference>
<feature type="transmembrane region" description="Helical" evidence="7">
    <location>
        <begin position="102"/>
        <end position="121"/>
    </location>
</feature>
<dbReference type="Gene3D" id="1.10.3720.10">
    <property type="entry name" value="MetI-like"/>
    <property type="match status" value="1"/>
</dbReference>
<comment type="similarity">
    <text evidence="7">Belongs to the binding-protein-dependent transport system permease family.</text>
</comment>
<dbReference type="EMBL" id="CP096658">
    <property type="protein sequence ID" value="UPV98763.1"/>
    <property type="molecule type" value="Genomic_DNA"/>
</dbReference>
<dbReference type="InterPro" id="IPR035906">
    <property type="entry name" value="MetI-like_sf"/>
</dbReference>
<accession>A0A8U0IEL9</accession>
<evidence type="ECO:0000256" key="3">
    <source>
        <dbReference type="ARBA" id="ARBA00022475"/>
    </source>
</evidence>
<keyword evidence="4 7" id="KW-0812">Transmembrane</keyword>
<feature type="transmembrane region" description="Helical" evidence="7">
    <location>
        <begin position="63"/>
        <end position="82"/>
    </location>
</feature>
<dbReference type="PROSITE" id="PS50928">
    <property type="entry name" value="ABC_TM1"/>
    <property type="match status" value="1"/>
</dbReference>
<dbReference type="Proteomes" id="UP000830434">
    <property type="component" value="Chromosome"/>
</dbReference>
<dbReference type="GO" id="GO:0005886">
    <property type="term" value="C:plasma membrane"/>
    <property type="evidence" value="ECO:0007669"/>
    <property type="project" value="UniProtKB-SubCell"/>
</dbReference>
<dbReference type="Pfam" id="PF00528">
    <property type="entry name" value="BPD_transp_1"/>
    <property type="match status" value="1"/>
</dbReference>
<dbReference type="AlphaFoldDB" id="A0A8U0IEL9"/>
<feature type="transmembrane region" description="Helical" evidence="7">
    <location>
        <begin position="314"/>
        <end position="342"/>
    </location>
</feature>
<evidence type="ECO:0000256" key="6">
    <source>
        <dbReference type="ARBA" id="ARBA00023136"/>
    </source>
</evidence>
<dbReference type="PANTHER" id="PTHR43386">
    <property type="entry name" value="OLIGOPEPTIDE TRANSPORT SYSTEM PERMEASE PROTEIN APPC"/>
    <property type="match status" value="1"/>
</dbReference>
<protein>
    <submittedName>
        <fullName evidence="9">ABC transporter permease</fullName>
    </submittedName>
</protein>
<feature type="transmembrane region" description="Helical" evidence="7">
    <location>
        <begin position="362"/>
        <end position="381"/>
    </location>
</feature>
<evidence type="ECO:0000256" key="4">
    <source>
        <dbReference type="ARBA" id="ARBA00022692"/>
    </source>
</evidence>
<gene>
    <name evidence="9" type="ORF">M0R88_09475</name>
</gene>
<keyword evidence="6 7" id="KW-0472">Membrane</keyword>
<organism evidence="9 10">
    <name type="scientific">Halorussus gelatinilyticus</name>
    <dbReference type="NCBI Taxonomy" id="2937524"/>
    <lineage>
        <taxon>Archaea</taxon>
        <taxon>Methanobacteriati</taxon>
        <taxon>Methanobacteriota</taxon>
        <taxon>Stenosarchaea group</taxon>
        <taxon>Halobacteria</taxon>
        <taxon>Halobacteriales</taxon>
        <taxon>Haladaptataceae</taxon>
        <taxon>Halorussus</taxon>
    </lineage>
</organism>
<feature type="transmembrane region" description="Helical" evidence="7">
    <location>
        <begin position="256"/>
        <end position="276"/>
    </location>
</feature>
<evidence type="ECO:0000259" key="8">
    <source>
        <dbReference type="PROSITE" id="PS50928"/>
    </source>
</evidence>
<evidence type="ECO:0000256" key="7">
    <source>
        <dbReference type="RuleBase" id="RU363032"/>
    </source>
</evidence>
<dbReference type="GO" id="GO:0055085">
    <property type="term" value="P:transmembrane transport"/>
    <property type="evidence" value="ECO:0007669"/>
    <property type="project" value="InterPro"/>
</dbReference>
<feature type="transmembrane region" description="Helical" evidence="7">
    <location>
        <begin position="26"/>
        <end position="43"/>
    </location>
</feature>
<comment type="subcellular location">
    <subcellularLocation>
        <location evidence="1 7">Cell membrane</location>
        <topology evidence="1 7">Multi-pass membrane protein</topology>
    </subcellularLocation>
</comment>
<proteinExistence type="inferred from homology"/>
<dbReference type="CDD" id="cd06261">
    <property type="entry name" value="TM_PBP2"/>
    <property type="match status" value="1"/>
</dbReference>
<dbReference type="GeneID" id="72190084"/>
<dbReference type="PANTHER" id="PTHR43386:SF1">
    <property type="entry name" value="D,D-DIPEPTIDE TRANSPORT SYSTEM PERMEASE PROTEIN DDPC-RELATED"/>
    <property type="match status" value="1"/>
</dbReference>
<sequence length="397" mass="42673">MSRPTVTEAELADADGGRSRLARRDWAFLAVLAVLVVAFLADWRGVYQTDRFVFDADLTGLDWLSLYAADVLGFYFCLPLAADRERTVGYLRSVRENRLATASLGVLVAFAVVGLVGPLFFRPDQAVFGQTGGYGVPIGQPPVGFDVFRSGYCRGPKIDGYCHGTWAHPFGTTPGGKDVFGMVVAGARVALQISAVCVALVVPLATAVGTVAATYGGRIDEVLMRYVDLQQSIPAFFVIILAQQALGFINESFGGSLLLIVLVFGLMNWGGVARIVRSEALQLQEQVYVQAARSAGASTFDVVRSHVVPNTLNAVFTALTVQIGWLLLLEASLSFIGIGSATHPSWGYVLTTSVRNGFFPTFYWWGALFPTLALGVVVVAFQTLGDALRDVTDPRAE</sequence>
<reference evidence="9" key="1">
    <citation type="submission" date="2022-04" db="EMBL/GenBank/DDBJ databases">
        <title>Diverse halophilic archaea isolated from saline environments.</title>
        <authorList>
            <person name="Cui H.-L."/>
        </authorList>
    </citation>
    <scope>NUCLEOTIDE SEQUENCE</scope>
    <source>
        <strain evidence="9">XZYJT40</strain>
    </source>
</reference>
<dbReference type="InterPro" id="IPR000515">
    <property type="entry name" value="MetI-like"/>
</dbReference>
<keyword evidence="10" id="KW-1185">Reference proteome</keyword>